<dbReference type="EMBL" id="JAZAVJ010000144">
    <property type="protein sequence ID" value="KAK7409631.1"/>
    <property type="molecule type" value="Genomic_DNA"/>
</dbReference>
<keyword evidence="2" id="KW-0378">Hydrolase</keyword>
<evidence type="ECO:0000313" key="4">
    <source>
        <dbReference type="EMBL" id="KAK7409631.1"/>
    </source>
</evidence>
<dbReference type="PANTHER" id="PTHR43283">
    <property type="entry name" value="BETA-LACTAMASE-RELATED"/>
    <property type="match status" value="1"/>
</dbReference>
<comment type="caution">
    <text evidence="4">The sequence shown here is derived from an EMBL/GenBank/DDBJ whole genome shotgun (WGS) entry which is preliminary data.</text>
</comment>
<dbReference type="Gene3D" id="3.40.710.10">
    <property type="entry name" value="DD-peptidase/beta-lactamase superfamily"/>
    <property type="match status" value="1"/>
</dbReference>
<dbReference type="InterPro" id="IPR012338">
    <property type="entry name" value="Beta-lactam/transpept-like"/>
</dbReference>
<reference evidence="4 5" key="1">
    <citation type="journal article" date="2025" name="Microbiol. Resour. Announc.">
        <title>Draft genome sequences for Neonectria magnoliae and Neonectria punicea, canker pathogens of Liriodendron tulipifera and Acer saccharum in West Virginia.</title>
        <authorList>
            <person name="Petronek H.M."/>
            <person name="Kasson M.T."/>
            <person name="Metheny A.M."/>
            <person name="Stauder C.M."/>
            <person name="Lovett B."/>
            <person name="Lynch S.C."/>
            <person name="Garnas J.R."/>
            <person name="Kasson L.R."/>
            <person name="Stajich J.E."/>
        </authorList>
    </citation>
    <scope>NUCLEOTIDE SEQUENCE [LARGE SCALE GENOMIC DNA]</scope>
    <source>
        <strain evidence="4 5">NRRL 64653</strain>
    </source>
</reference>
<dbReference type="PANTHER" id="PTHR43283:SF17">
    <property type="entry name" value="(LOVD), PUTATIVE (AFU_ORTHOLOGUE AFUA_5G00920)-RELATED"/>
    <property type="match status" value="1"/>
</dbReference>
<organism evidence="4 5">
    <name type="scientific">Neonectria punicea</name>
    <dbReference type="NCBI Taxonomy" id="979145"/>
    <lineage>
        <taxon>Eukaryota</taxon>
        <taxon>Fungi</taxon>
        <taxon>Dikarya</taxon>
        <taxon>Ascomycota</taxon>
        <taxon>Pezizomycotina</taxon>
        <taxon>Sordariomycetes</taxon>
        <taxon>Hypocreomycetidae</taxon>
        <taxon>Hypocreales</taxon>
        <taxon>Nectriaceae</taxon>
        <taxon>Neonectria</taxon>
    </lineage>
</organism>
<gene>
    <name evidence="4" type="ORF">QQX98_008146</name>
</gene>
<protein>
    <recommendedName>
        <fullName evidence="3">Beta-lactamase-related domain-containing protein</fullName>
    </recommendedName>
</protein>
<evidence type="ECO:0000259" key="3">
    <source>
        <dbReference type="Pfam" id="PF00144"/>
    </source>
</evidence>
<dbReference type="Proteomes" id="UP001498476">
    <property type="component" value="Unassembled WGS sequence"/>
</dbReference>
<dbReference type="InterPro" id="IPR050789">
    <property type="entry name" value="Diverse_Enzym_Activities"/>
</dbReference>
<dbReference type="SUPFAM" id="SSF56601">
    <property type="entry name" value="beta-lactamase/transpeptidase-like"/>
    <property type="match status" value="1"/>
</dbReference>
<evidence type="ECO:0000256" key="2">
    <source>
        <dbReference type="ARBA" id="ARBA00022801"/>
    </source>
</evidence>
<sequence>MESLETSFQVACEAGDIPGAVLVAASFDGTLNYAKAFGSRSLEGETKPPCELDTVIGLFSATKLVTTIAALQLVEKGVIQPDDDTADILPELAALPILAGMTNGKPELQTRRNPITLRLREYQESIGKPAMAPPRAVVESYSTPLLFEPGTSWAYGTGLDWVGLLISRLSNAPLEEHFQKSILARLDIKDITFWPARYPELKDRLASLSIRDQSSKEKGPGKAIPYKGPSMMMAIQEEFGGQGLYASMPSYLKILKSLLVDDEQLLSKKTAAMMFEPQLTPESREALQAVYRGQPTTGPCSIGEFPPDVQYDWGLGGLLTTEDAGWRKKGCLNCFWTDPLAYVALMEDS</sequence>
<name>A0ABR1GW94_9HYPO</name>
<feature type="domain" description="Beta-lactamase-related" evidence="3">
    <location>
        <begin position="14"/>
        <end position="290"/>
    </location>
</feature>
<evidence type="ECO:0000256" key="1">
    <source>
        <dbReference type="ARBA" id="ARBA00009009"/>
    </source>
</evidence>
<dbReference type="Pfam" id="PF00144">
    <property type="entry name" value="Beta-lactamase"/>
    <property type="match status" value="1"/>
</dbReference>
<comment type="similarity">
    <text evidence="1">Belongs to the class-A beta-lactamase family.</text>
</comment>
<accession>A0ABR1GW94</accession>
<evidence type="ECO:0000313" key="5">
    <source>
        <dbReference type="Proteomes" id="UP001498476"/>
    </source>
</evidence>
<dbReference type="InterPro" id="IPR001466">
    <property type="entry name" value="Beta-lactam-related"/>
</dbReference>
<proteinExistence type="inferred from homology"/>
<keyword evidence="5" id="KW-1185">Reference proteome</keyword>